<dbReference type="GO" id="GO:0016787">
    <property type="term" value="F:hydrolase activity"/>
    <property type="evidence" value="ECO:0007669"/>
    <property type="project" value="UniProtKB-KW"/>
</dbReference>
<evidence type="ECO:0000256" key="1">
    <source>
        <dbReference type="ARBA" id="ARBA00010515"/>
    </source>
</evidence>
<accession>A0ABV4C188</accession>
<reference evidence="5 6" key="1">
    <citation type="submission" date="2024-08" db="EMBL/GenBank/DDBJ databases">
        <title>Mycobacterium servetensis sp. nov., a novel rapid-growing mycobacterial species recovered from a human patient in Zaragoza, Spain.</title>
        <authorList>
            <person name="Tristancho-Baro A.I."/>
            <person name="Buenestado-Serrano S."/>
            <person name="Garcia De Viedma D."/>
            <person name="Milagro-Beamonte A."/>
            <person name="Burillo N."/>
            <person name="Sanz S."/>
            <person name="Lopez-Calleja A.I."/>
            <person name="Penas-Utrilla D."/>
            <person name="Guardingo M."/>
            <person name="Garcia M.J."/>
            <person name="Vinuelas-Bayon J."/>
        </authorList>
    </citation>
    <scope>NUCLEOTIDE SEQUENCE [LARGE SCALE GENOMIC DNA]</scope>
    <source>
        <strain evidence="6">HUMS_12744610</strain>
    </source>
</reference>
<evidence type="ECO:0000259" key="4">
    <source>
        <dbReference type="Pfam" id="PF07859"/>
    </source>
</evidence>
<dbReference type="EMBL" id="JBGEDP010000001">
    <property type="protein sequence ID" value="MEY8016015.1"/>
    <property type="molecule type" value="Genomic_DNA"/>
</dbReference>
<sequence>MSGPTMHTHVHRTQVDDYLRDMLRELDAGFPRVETMTGAAAREAVAKRRMPVNNAGDVHSAVDHTVPGPAGKIPVRVYYPHGEPRTDRPAIVFCHGGGFVFCGIDSHDGFCRTLARGSQAVVVSVDYRLAPEHPAPAAALDAFAAFCWTAEHAGDLGIDAARIAVAGDSAGGNLAAVVPILCRERGVAPPAAQVLLYPVIDPSFDTDSYRRYAQGPFNTRAAMQWYWRQYLGGDGIVDPPYLVAPARAASHADLPPAVVVTAGEDPLHSEGCDYARRLHDAGVPVVHRDFPDMFHGFMTIPSLAASVLARDLVYADLRTLLDPASGS</sequence>
<proteinExistence type="inferred from homology"/>
<keyword evidence="6" id="KW-1185">Reference proteome</keyword>
<dbReference type="Gene3D" id="3.40.50.1820">
    <property type="entry name" value="alpha/beta hydrolase"/>
    <property type="match status" value="1"/>
</dbReference>
<dbReference type="RefSeq" id="WP_369738437.1">
    <property type="nucleotide sequence ID" value="NZ_JBGEDP010000001.1"/>
</dbReference>
<evidence type="ECO:0000256" key="2">
    <source>
        <dbReference type="ARBA" id="ARBA00022801"/>
    </source>
</evidence>
<keyword evidence="2 5" id="KW-0378">Hydrolase</keyword>
<dbReference type="SUPFAM" id="SSF53474">
    <property type="entry name" value="alpha/beta-Hydrolases"/>
    <property type="match status" value="1"/>
</dbReference>
<dbReference type="Pfam" id="PF07859">
    <property type="entry name" value="Abhydrolase_3"/>
    <property type="match status" value="1"/>
</dbReference>
<comment type="similarity">
    <text evidence="1">Belongs to the 'GDXG' lipolytic enzyme family.</text>
</comment>
<organism evidence="5 6">
    <name type="scientific">Mycobacterium servetii</name>
    <dbReference type="NCBI Taxonomy" id="3237418"/>
    <lineage>
        <taxon>Bacteria</taxon>
        <taxon>Bacillati</taxon>
        <taxon>Actinomycetota</taxon>
        <taxon>Actinomycetes</taxon>
        <taxon>Mycobacteriales</taxon>
        <taxon>Mycobacteriaceae</taxon>
        <taxon>Mycobacterium</taxon>
    </lineage>
</organism>
<dbReference type="PROSITE" id="PS01174">
    <property type="entry name" value="LIPASE_GDXG_SER"/>
    <property type="match status" value="1"/>
</dbReference>
<name>A0ABV4C188_9MYCO</name>
<gene>
    <name evidence="5" type="ORF">AB8998_13855</name>
</gene>
<dbReference type="InterPro" id="IPR013094">
    <property type="entry name" value="AB_hydrolase_3"/>
</dbReference>
<evidence type="ECO:0000313" key="5">
    <source>
        <dbReference type="EMBL" id="MEY8016015.1"/>
    </source>
</evidence>
<dbReference type="Proteomes" id="UP001564760">
    <property type="component" value="Unassembled WGS sequence"/>
</dbReference>
<comment type="caution">
    <text evidence="5">The sequence shown here is derived from an EMBL/GenBank/DDBJ whole genome shotgun (WGS) entry which is preliminary data.</text>
</comment>
<dbReference type="InterPro" id="IPR050300">
    <property type="entry name" value="GDXG_lipolytic_enzyme"/>
</dbReference>
<dbReference type="PANTHER" id="PTHR48081">
    <property type="entry name" value="AB HYDROLASE SUPERFAMILY PROTEIN C4A8.06C"/>
    <property type="match status" value="1"/>
</dbReference>
<feature type="active site" evidence="3">
    <location>
        <position position="169"/>
    </location>
</feature>
<feature type="domain" description="Alpha/beta hydrolase fold-3" evidence="4">
    <location>
        <begin position="91"/>
        <end position="298"/>
    </location>
</feature>
<dbReference type="InterPro" id="IPR033140">
    <property type="entry name" value="Lipase_GDXG_put_SER_AS"/>
</dbReference>
<dbReference type="InterPro" id="IPR029058">
    <property type="entry name" value="AB_hydrolase_fold"/>
</dbReference>
<evidence type="ECO:0000313" key="6">
    <source>
        <dbReference type="Proteomes" id="UP001564760"/>
    </source>
</evidence>
<dbReference type="PANTHER" id="PTHR48081:SF8">
    <property type="entry name" value="ALPHA_BETA HYDROLASE FOLD-3 DOMAIN-CONTAINING PROTEIN-RELATED"/>
    <property type="match status" value="1"/>
</dbReference>
<evidence type="ECO:0000256" key="3">
    <source>
        <dbReference type="PROSITE-ProRule" id="PRU10038"/>
    </source>
</evidence>
<protein>
    <submittedName>
        <fullName evidence="5">Alpha/beta hydrolase</fullName>
    </submittedName>
</protein>